<proteinExistence type="predicted"/>
<accession>A0A1C3NX44</accession>
<dbReference type="Proteomes" id="UP000199013">
    <property type="component" value="Unassembled WGS sequence"/>
</dbReference>
<keyword evidence="2" id="KW-1185">Reference proteome</keyword>
<reference evidence="2" key="1">
    <citation type="submission" date="2016-02" db="EMBL/GenBank/DDBJ databases">
        <authorList>
            <person name="Wibberg D."/>
        </authorList>
    </citation>
    <scope>NUCLEOTIDE SEQUENCE [LARGE SCALE GENOMIC DNA]</scope>
</reference>
<evidence type="ECO:0000313" key="1">
    <source>
        <dbReference type="EMBL" id="SBW21921.1"/>
    </source>
</evidence>
<sequence>MVAEWIVTLAASGGAGLLGAAATDAWQSARAGVVGLFTRAGDRRQELVADWLDDTAAAVEQADPAERERVRRELLPAWQTRLADLLAEYPEAAEELRAWTAQVHQALPSAQQTWVQNNTPREHGTVYAVQHGTQHVQPVPPAAPAEGGSAG</sequence>
<evidence type="ECO:0000313" key="2">
    <source>
        <dbReference type="Proteomes" id="UP000199013"/>
    </source>
</evidence>
<organism evidence="1 2">
    <name type="scientific">Candidatus Protofrankia californiensis</name>
    <dbReference type="NCBI Taxonomy" id="1839754"/>
    <lineage>
        <taxon>Bacteria</taxon>
        <taxon>Bacillati</taxon>
        <taxon>Actinomycetota</taxon>
        <taxon>Actinomycetes</taxon>
        <taxon>Frankiales</taxon>
        <taxon>Frankiaceae</taxon>
        <taxon>Protofrankia</taxon>
    </lineage>
</organism>
<dbReference type="EMBL" id="FLUV01000902">
    <property type="protein sequence ID" value="SBW21921.1"/>
    <property type="molecule type" value="Genomic_DNA"/>
</dbReference>
<gene>
    <name evidence="1" type="ORF">FDG2_2170</name>
</gene>
<name>A0A1C3NX44_9ACTN</name>
<dbReference type="AlphaFoldDB" id="A0A1C3NX44"/>
<protein>
    <submittedName>
        <fullName evidence="1">Uncharacterized protein</fullName>
    </submittedName>
</protein>